<evidence type="ECO:0000313" key="2">
    <source>
        <dbReference type="Proteomes" id="UP000284403"/>
    </source>
</evidence>
<protein>
    <submittedName>
        <fullName evidence="1">Uncharacterized protein</fullName>
    </submittedName>
</protein>
<organism evidence="1 2">
    <name type="scientific">Trypanosoma conorhini</name>
    <dbReference type="NCBI Taxonomy" id="83891"/>
    <lineage>
        <taxon>Eukaryota</taxon>
        <taxon>Discoba</taxon>
        <taxon>Euglenozoa</taxon>
        <taxon>Kinetoplastea</taxon>
        <taxon>Metakinetoplastina</taxon>
        <taxon>Trypanosomatida</taxon>
        <taxon>Trypanosomatidae</taxon>
        <taxon>Trypanosoma</taxon>
    </lineage>
</organism>
<dbReference type="Proteomes" id="UP000284403">
    <property type="component" value="Unassembled WGS sequence"/>
</dbReference>
<proteinExistence type="predicted"/>
<comment type="caution">
    <text evidence="1">The sequence shown here is derived from an EMBL/GenBank/DDBJ whole genome shotgun (WGS) entry which is preliminary data.</text>
</comment>
<gene>
    <name evidence="1" type="ORF">Tco025E_00546</name>
</gene>
<sequence length="171" mass="17377">MLASFASASSASALSCVFRLLAAAINRRKFFSRCTALSILPSSSCTASTVAAVSSTCLRSLLSSTASRCARFSTARRDSLASNLMSVTSAAQSNGRVLAGGDSDGDPSSAPTRGAVGLCEGSSDSAVVGTKKRKKKAHTQAKKVWAEWKAAGATSLKAPIVAAVTSEGKPL</sequence>
<dbReference type="AlphaFoldDB" id="A0A3R7LLV3"/>
<reference evidence="1 2" key="1">
    <citation type="journal article" date="2018" name="BMC Genomics">
        <title>Genomic comparison of Trypanosoma conorhini and Trypanosoma rangeli to Trypanosoma cruzi strains of high and low virulence.</title>
        <authorList>
            <person name="Bradwell K.R."/>
            <person name="Koparde V.N."/>
            <person name="Matveyev A.V."/>
            <person name="Serrano M.G."/>
            <person name="Alves J.M."/>
            <person name="Parikh H."/>
            <person name="Huang B."/>
            <person name="Lee V."/>
            <person name="Espinosa-Alvarez O."/>
            <person name="Ortiz P.A."/>
            <person name="Costa-Martins A.G."/>
            <person name="Teixeira M.M."/>
            <person name="Buck G.A."/>
        </authorList>
    </citation>
    <scope>NUCLEOTIDE SEQUENCE [LARGE SCALE GENOMIC DNA]</scope>
    <source>
        <strain evidence="1 2">025E</strain>
    </source>
</reference>
<name>A0A3R7LLV3_9TRYP</name>
<evidence type="ECO:0000313" key="1">
    <source>
        <dbReference type="EMBL" id="RNF27238.1"/>
    </source>
</evidence>
<dbReference type="EMBL" id="MKKU01000012">
    <property type="protein sequence ID" value="RNF27238.1"/>
    <property type="molecule type" value="Genomic_DNA"/>
</dbReference>
<accession>A0A3R7LLV3</accession>
<dbReference type="GeneID" id="40314157"/>
<dbReference type="RefSeq" id="XP_029232444.1">
    <property type="nucleotide sequence ID" value="XM_029367486.1"/>
</dbReference>
<keyword evidence="2" id="KW-1185">Reference proteome</keyword>